<reference evidence="4" key="1">
    <citation type="journal article" date="2014" name="Genome Announc.">
        <title>Draft genome sequence of Rhodosporidium toruloides CECT1137, an oleaginous yeast of biotechnological interest.</title>
        <authorList>
            <person name="Morin N."/>
            <person name="Calcas X."/>
            <person name="Devillers H."/>
            <person name="Durrens P."/>
            <person name="Sherman D.J."/>
            <person name="Nicaud J.-M."/>
            <person name="Neuveglise C."/>
        </authorList>
    </citation>
    <scope>NUCLEOTIDE SEQUENCE</scope>
    <source>
        <strain evidence="4">CECT1137</strain>
    </source>
</reference>
<gene>
    <name evidence="4" type="ORF">RHTO0S_03e06634g</name>
</gene>
<feature type="region of interest" description="Disordered" evidence="2">
    <location>
        <begin position="351"/>
        <end position="375"/>
    </location>
</feature>
<feature type="compositionally biased region" description="Basic and acidic residues" evidence="2">
    <location>
        <begin position="139"/>
        <end position="153"/>
    </location>
</feature>
<name>A0A061AL09_RHOTO</name>
<evidence type="ECO:0000259" key="3">
    <source>
        <dbReference type="Pfam" id="PF13532"/>
    </source>
</evidence>
<evidence type="ECO:0000256" key="2">
    <source>
        <dbReference type="SAM" id="MobiDB-lite"/>
    </source>
</evidence>
<evidence type="ECO:0000313" key="4">
    <source>
        <dbReference type="EMBL" id="CDR38244.1"/>
    </source>
</evidence>
<feature type="domain" description="Alpha-ketoglutarate-dependent dioxygenase AlkB-like" evidence="3">
    <location>
        <begin position="1227"/>
        <end position="1452"/>
    </location>
</feature>
<feature type="region of interest" description="Disordered" evidence="2">
    <location>
        <begin position="410"/>
        <end position="429"/>
    </location>
</feature>
<feature type="compositionally biased region" description="Polar residues" evidence="2">
    <location>
        <begin position="313"/>
        <end position="324"/>
    </location>
</feature>
<dbReference type="InterPro" id="IPR027450">
    <property type="entry name" value="AlkB-like"/>
</dbReference>
<accession>A0A061AL09</accession>
<feature type="compositionally biased region" description="Pro residues" evidence="2">
    <location>
        <begin position="658"/>
        <end position="667"/>
    </location>
</feature>
<feature type="region of interest" description="Disordered" evidence="2">
    <location>
        <begin position="1381"/>
        <end position="1420"/>
    </location>
</feature>
<feature type="compositionally biased region" description="Basic and acidic residues" evidence="2">
    <location>
        <begin position="160"/>
        <end position="169"/>
    </location>
</feature>
<dbReference type="PANTHER" id="PTHR31573:SF4">
    <property type="entry name" value="FE2OG DIOXYGENASE DOMAIN-CONTAINING PROTEIN"/>
    <property type="match status" value="1"/>
</dbReference>
<dbReference type="InterPro" id="IPR032852">
    <property type="entry name" value="ALKBH2"/>
</dbReference>
<feature type="binding site" evidence="1">
    <location>
        <position position="1349"/>
    </location>
    <ligand>
        <name>2-oxoglutarate</name>
        <dbReference type="ChEBI" id="CHEBI:16810"/>
    </ligand>
</feature>
<feature type="region of interest" description="Disordered" evidence="2">
    <location>
        <begin position="56"/>
        <end position="212"/>
    </location>
</feature>
<organism evidence="4">
    <name type="scientific">Rhodotorula toruloides</name>
    <name type="common">Yeast</name>
    <name type="synonym">Rhodosporidium toruloides</name>
    <dbReference type="NCBI Taxonomy" id="5286"/>
    <lineage>
        <taxon>Eukaryota</taxon>
        <taxon>Fungi</taxon>
        <taxon>Dikarya</taxon>
        <taxon>Basidiomycota</taxon>
        <taxon>Pucciniomycotina</taxon>
        <taxon>Microbotryomycetes</taxon>
        <taxon>Sporidiobolales</taxon>
        <taxon>Sporidiobolaceae</taxon>
        <taxon>Rhodotorula</taxon>
    </lineage>
</organism>
<protein>
    <submittedName>
        <fullName evidence="4">RHTO0S03e06634g1_1</fullName>
    </submittedName>
</protein>
<feature type="binding site" evidence="1">
    <location>
        <position position="1340"/>
    </location>
    <ligand>
        <name>2-oxoglutarate</name>
        <dbReference type="ChEBI" id="CHEBI:16810"/>
    </ligand>
</feature>
<evidence type="ECO:0000256" key="1">
    <source>
        <dbReference type="PIRSR" id="PIRSR632852-1"/>
    </source>
</evidence>
<feature type="compositionally biased region" description="Basic and acidic residues" evidence="2">
    <location>
        <begin position="568"/>
        <end position="578"/>
    </location>
</feature>
<feature type="region of interest" description="Disordered" evidence="2">
    <location>
        <begin position="435"/>
        <end position="634"/>
    </location>
</feature>
<dbReference type="GO" id="GO:0035516">
    <property type="term" value="F:broad specificity oxidative DNA demethylase activity"/>
    <property type="evidence" value="ECO:0007669"/>
    <property type="project" value="TreeGrafter"/>
</dbReference>
<dbReference type="SUPFAM" id="SSF51197">
    <property type="entry name" value="Clavaminate synthase-like"/>
    <property type="match status" value="1"/>
</dbReference>
<sequence>MAAQGGDSDAESDCSALSSLSALAARWSSLEEPTPPPLVQSEIVAFTTRLSAVMDVEQEEEYSGHDQQAQADPSTRRSTRVPVSPDAKIGQVDAGSEPSCTPSGVVEVGSGIAKKQARGPAKSAREDKKRSRSKKWHTPRGDDEYEGKHDPALARRSSKRNRESRDGRQAEPGLAIASTSSAPPLDRSLARIDMNRPRVKRPRPSEADMLRSNVPEATLDLAGLTRRAVIFAASSAQPPVAPSEDDTLGSAINAGPSSKKARRKEREVQKKLTKQSREQAELSRDFFACAPTLLSDDDEKPSTRSSKRLRSSIAPSNTSPLSPIASTFAAQPHFDGLEIIESRALVVTQAGMKEDSIQEERKDGAASGRPRREVAELSRDIWAVPSESIAADEKPTTRASKRLRLAECPAVDSTAEDGGLPAGEPPTAPLFAVESLSEPMTADTTSAEGTKRKKAGRKERKPKEERKKAKKGSGGAGREVAHLQRDFFSISAGDALAEGPGRSTRTSKRPRESCMIVSPPEPAPTSAAPALMDMVIEADQANQTFDAPSTDPSNGLLKRSTRQRRPPARFDDDPDRFTIVRNAEILEEQEMRARMRKDSATKATSSTTATAGPSQPGETTRQLAKKPTPPTLPSLAEIGLLELPLPDPLSVHQNSPTTPTPFPPAPATAPALPAASVSASTAPVKKTKKARKAVPIVPTDPSTFLCQPVTSVPPVDGACVSGSTTTPANTVPKKAPKHPQATKARVRHPALDSRASWVEPERNLTLTKGGRPPIWCEGRQELCETLNYFKAYQGGHYDSQERCLGYLLDGFGSANDVCTDKGKVVISHGGGCGEVVPVTSATSTSKATSSSTIKTSNASYIYRLKSSQTRDNLRLRALFNCLETQTPVVLLAGAGWTFFPKLSSLGSRINEDGEEVDKVRYAVLGHYLVTDIWPEGEPIEDDATSEGKEKPGHFVRFKVRFEWVPTQGKPWFEDHIGDEATSKEATPEPSSPASDAASLDSGFVDIMEPNADQESTDEGFVTCEACHQTHRRVYQEHVSCYNEACSNFFLVDGEMHHPSSLTYQPSILAPSDLPQDTLVPQSLFPRTLQSLSGESAAADYSAEAWRGFGCTACGRLSSRADWIKLKCAGCGAEGNTMGKAFTIQDLRMEERLAAIKAGKIPPSDYKPVQPVFVEPSMRVRPILHIPGWEGYTVEMLPPVTSEDDEENTASGSSVGRALAHHLWPVDEEEAEMADALFEGYQGAEAGELFRRNKLSRHHAVGGLLCQQFTFNAGEHYRNAITAKTYPFPPAALDASSIADDNTTYAPKCTREARNHLKTVVQLLVGPNELADFNEILSVAYMSGGKMNYHDDGERGLGPYVASVSLGSDALMTFRAKGKKKTRAFGGGAGRTGKKAKAAASADDANEETEDGDGKKADRSKRTVCKMRLRHGDVMVMEGEEMQRLFEHKVEPEGLRYAATARFVGPDHLNPAPKPRPQPASSGLRFAYQESASSSAAPALSNVGASASKAAYVVPPESKKPAGIAGWQAYVQQKDAQIFPSAVPTGTQTPGSSARPAARRQPTFIQPSQVPPDEWTRPKIPLSALPPLPSLPPASQPSSHWTLTVLAGLPLRPPGPLPSPNPLATHIPIRMSQPTPPPAPAPAFGAPPQVMQPPLLAQSAIERRRAGLLAQNQVMMMAPWVPVNVAPTFAPMGAIVFPTMAMPMPQAMPRPF</sequence>
<dbReference type="OrthoDB" id="2163491at2759"/>
<feature type="compositionally biased region" description="Low complexity" evidence="2">
    <location>
        <begin position="601"/>
        <end position="611"/>
    </location>
</feature>
<feature type="compositionally biased region" description="Basic and acidic residues" evidence="2">
    <location>
        <begin position="589"/>
        <end position="600"/>
    </location>
</feature>
<proteinExistence type="predicted"/>
<feature type="region of interest" description="Disordered" evidence="2">
    <location>
        <begin position="646"/>
        <end position="671"/>
    </location>
</feature>
<dbReference type="GO" id="GO:0006307">
    <property type="term" value="P:DNA alkylation repair"/>
    <property type="evidence" value="ECO:0007669"/>
    <property type="project" value="TreeGrafter"/>
</dbReference>
<feature type="region of interest" description="Disordered" evidence="2">
    <location>
        <begin position="724"/>
        <end position="749"/>
    </location>
</feature>
<feature type="compositionally biased region" description="Polar residues" evidence="2">
    <location>
        <begin position="540"/>
        <end position="553"/>
    </location>
</feature>
<dbReference type="PANTHER" id="PTHR31573">
    <property type="entry name" value="ALPHA-KETOGLUTARATE-DEPENDENT DIOXYGENASE ALKB HOMOLOG 2"/>
    <property type="match status" value="1"/>
</dbReference>
<feature type="compositionally biased region" description="Basic and acidic residues" evidence="2">
    <location>
        <begin position="352"/>
        <end position="375"/>
    </location>
</feature>
<dbReference type="Pfam" id="PF13532">
    <property type="entry name" value="2OG-FeII_Oxy_2"/>
    <property type="match status" value="1"/>
</dbReference>
<feature type="region of interest" description="Disordered" evidence="2">
    <location>
        <begin position="234"/>
        <end position="324"/>
    </location>
</feature>
<feature type="region of interest" description="Disordered" evidence="2">
    <location>
        <begin position="1543"/>
        <end position="1573"/>
    </location>
</feature>
<dbReference type="GO" id="GO:0051747">
    <property type="term" value="F:cytosine C-5 DNA demethylase activity"/>
    <property type="evidence" value="ECO:0007669"/>
    <property type="project" value="TreeGrafter"/>
</dbReference>
<feature type="compositionally biased region" description="Basic and acidic residues" evidence="2">
    <location>
        <begin position="264"/>
        <end position="284"/>
    </location>
</feature>
<feature type="compositionally biased region" description="Basic residues" evidence="2">
    <location>
        <begin position="451"/>
        <end position="460"/>
    </location>
</feature>
<feature type="compositionally biased region" description="Basic and acidic residues" evidence="2">
    <location>
        <begin position="1411"/>
        <end position="1420"/>
    </location>
</feature>
<dbReference type="Gene3D" id="2.60.120.590">
    <property type="entry name" value="Alpha-ketoglutarate-dependent dioxygenase AlkB-like"/>
    <property type="match status" value="1"/>
</dbReference>
<dbReference type="EMBL" id="LK052938">
    <property type="protein sequence ID" value="CDR38244.1"/>
    <property type="molecule type" value="Genomic_DNA"/>
</dbReference>
<feature type="compositionally biased region" description="Polar residues" evidence="2">
    <location>
        <begin position="612"/>
        <end position="622"/>
    </location>
</feature>
<dbReference type="InterPro" id="IPR037151">
    <property type="entry name" value="AlkB-like_sf"/>
</dbReference>
<dbReference type="GO" id="GO:0008198">
    <property type="term" value="F:ferrous iron binding"/>
    <property type="evidence" value="ECO:0007669"/>
    <property type="project" value="TreeGrafter"/>
</dbReference>